<accession>A0A1G7MKS2</accession>
<dbReference type="Pfam" id="PF05729">
    <property type="entry name" value="NACHT"/>
    <property type="match status" value="1"/>
</dbReference>
<feature type="transmembrane region" description="Helical" evidence="1">
    <location>
        <begin position="452"/>
        <end position="471"/>
    </location>
</feature>
<dbReference type="InterPro" id="IPR027417">
    <property type="entry name" value="P-loop_NTPase"/>
</dbReference>
<reference evidence="4" key="1">
    <citation type="submission" date="2016-10" db="EMBL/GenBank/DDBJ databases">
        <authorList>
            <person name="Varghese N."/>
            <person name="Submissions S."/>
        </authorList>
    </citation>
    <scope>NUCLEOTIDE SEQUENCE [LARGE SCALE GENOMIC DNA]</scope>
    <source>
        <strain evidence="4">CGMCC 4.3506</strain>
    </source>
</reference>
<keyword evidence="4" id="KW-1185">Reference proteome</keyword>
<feature type="transmembrane region" description="Helical" evidence="1">
    <location>
        <begin position="508"/>
        <end position="528"/>
    </location>
</feature>
<feature type="transmembrane region" description="Helical" evidence="1">
    <location>
        <begin position="423"/>
        <end position="446"/>
    </location>
</feature>
<dbReference type="SUPFAM" id="SSF52540">
    <property type="entry name" value="P-loop containing nucleoside triphosphate hydrolases"/>
    <property type="match status" value="1"/>
</dbReference>
<feature type="transmembrane region" description="Helical" evidence="1">
    <location>
        <begin position="483"/>
        <end position="502"/>
    </location>
</feature>
<keyword evidence="1" id="KW-0812">Transmembrane</keyword>
<keyword evidence="1" id="KW-1133">Transmembrane helix</keyword>
<dbReference type="STRING" id="200378.SAMN05216553_102349"/>
<feature type="transmembrane region" description="Helical" evidence="1">
    <location>
        <begin position="37"/>
        <end position="55"/>
    </location>
</feature>
<dbReference type="Proteomes" id="UP000199623">
    <property type="component" value="Unassembled WGS sequence"/>
</dbReference>
<evidence type="ECO:0000313" key="3">
    <source>
        <dbReference type="EMBL" id="SDF61700.1"/>
    </source>
</evidence>
<feature type="transmembrane region" description="Helical" evidence="1">
    <location>
        <begin position="576"/>
        <end position="597"/>
    </location>
</feature>
<dbReference type="EMBL" id="FNCC01000002">
    <property type="protein sequence ID" value="SDF61700.1"/>
    <property type="molecule type" value="Genomic_DNA"/>
</dbReference>
<proteinExistence type="predicted"/>
<dbReference type="OrthoDB" id="4329304at2"/>
<feature type="domain" description="NACHT" evidence="2">
    <location>
        <begin position="138"/>
        <end position="259"/>
    </location>
</feature>
<gene>
    <name evidence="3" type="ORF">SAMN05216553_102349</name>
</gene>
<feature type="transmembrane region" description="Helical" evidence="1">
    <location>
        <begin position="549"/>
        <end position="570"/>
    </location>
</feature>
<evidence type="ECO:0000313" key="4">
    <source>
        <dbReference type="Proteomes" id="UP000199623"/>
    </source>
</evidence>
<organism evidence="3 4">
    <name type="scientific">Lentzea fradiae</name>
    <dbReference type="NCBI Taxonomy" id="200378"/>
    <lineage>
        <taxon>Bacteria</taxon>
        <taxon>Bacillati</taxon>
        <taxon>Actinomycetota</taxon>
        <taxon>Actinomycetes</taxon>
        <taxon>Pseudonocardiales</taxon>
        <taxon>Pseudonocardiaceae</taxon>
        <taxon>Lentzea</taxon>
    </lineage>
</organism>
<name>A0A1G7MKS2_9PSEU</name>
<protein>
    <submittedName>
        <fullName evidence="3">NACHT domain-containing protein</fullName>
    </submittedName>
</protein>
<evidence type="ECO:0000259" key="2">
    <source>
        <dbReference type="PROSITE" id="PS50837"/>
    </source>
</evidence>
<dbReference type="InterPro" id="IPR007111">
    <property type="entry name" value="NACHT_NTPase"/>
</dbReference>
<dbReference type="PROSITE" id="PS50837">
    <property type="entry name" value="NACHT"/>
    <property type="match status" value="1"/>
</dbReference>
<dbReference type="AlphaFoldDB" id="A0A1G7MKS2"/>
<keyword evidence="1" id="KW-0472">Membrane</keyword>
<dbReference type="Gene3D" id="3.40.50.300">
    <property type="entry name" value="P-loop containing nucleotide triphosphate hydrolases"/>
    <property type="match status" value="1"/>
</dbReference>
<sequence length="676" mass="73436">MMRSMSRFRQRALLTGCVLTAVLTAAGLFVTGDGIDPDLWLFVLAVAFLGFLALLDPWVRRRHNAALSTDEHLDVACRALAVGLQAQWNEEVRSRGLTEPDLLDLHWTATEQDLSDERPAPPGRSDAVVGAFERQANRRMVFLGGAGTGKTTVAMLLTCGLLDRYTGGMVPVLLPLSTWDPAAEDIRTWLTRRLYEDHPALRNTELYGSYAGDLLVEQQLVLPVLDGFDDIPGHQRADALARITKAFPANRPLVLTSRTAEFAQAVRAAGPVPGADVVELAPLDLDEVAAYLRNSADSWGAARWEPVFIQLREEPDGRLAEALSTPLTMWLASMVYAGGEAEPTELLDRGRFPGARAISDHLCDELVSRAYGNRAFAHHARASQVWPRDRARRWLEFLAHEMRERGLRELAWWELRRSVGTTWLALLGALVLGAIGGFGVAWLMAYSITPKLAPVTGLVAGAAVGAAALSASREREVKPRLGIWRSLLLVPGVLGLAAGLVFGALYGLSAGLVVGLGLAVAVALRFALSSSAELSQASSPQWTMSRDRVAVWTGSLVLAVVFGSAAALVFGPAQTGMVGLGLASGLMLGFALAVLHLRWWWFTVARIWLALRGKLPWELMVFLEDSRKLGVLCRAGACYQFRHGLVQDRLAEHVAATRSEGPALRSLFSARATSQR</sequence>
<evidence type="ECO:0000256" key="1">
    <source>
        <dbReference type="SAM" id="Phobius"/>
    </source>
</evidence>